<reference evidence="2" key="1">
    <citation type="journal article" date="2012" name="PLoS ONE">
        <title>Gene sets for utilization of primary and secondary nutrition supplies in the distal gut of endangered iberian lynx.</title>
        <authorList>
            <person name="Alcaide M."/>
            <person name="Messina E."/>
            <person name="Richter M."/>
            <person name="Bargiela R."/>
            <person name="Peplies J."/>
            <person name="Huws S.A."/>
            <person name="Newbold C.J."/>
            <person name="Golyshin P.N."/>
            <person name="Simon M.A."/>
            <person name="Lopez G."/>
            <person name="Yakimov M.M."/>
            <person name="Ferrer M."/>
        </authorList>
    </citation>
    <scope>NUCLEOTIDE SEQUENCE</scope>
</reference>
<name>J9H2I1_9ZZZZ</name>
<comment type="caution">
    <text evidence="2">The sequence shown here is derived from an EMBL/GenBank/DDBJ whole genome shotgun (WGS) entry which is preliminary data.</text>
</comment>
<feature type="region of interest" description="Disordered" evidence="1">
    <location>
        <begin position="23"/>
        <end position="51"/>
    </location>
</feature>
<organism evidence="2">
    <name type="scientific">gut metagenome</name>
    <dbReference type="NCBI Taxonomy" id="749906"/>
    <lineage>
        <taxon>unclassified sequences</taxon>
        <taxon>metagenomes</taxon>
        <taxon>organismal metagenomes</taxon>
    </lineage>
</organism>
<dbReference type="AlphaFoldDB" id="J9H2I1"/>
<accession>J9H2I1</accession>
<evidence type="ECO:0000313" key="2">
    <source>
        <dbReference type="EMBL" id="EJX10053.1"/>
    </source>
</evidence>
<proteinExistence type="predicted"/>
<protein>
    <submittedName>
        <fullName evidence="2">Uncharacterized protein</fullName>
    </submittedName>
</protein>
<evidence type="ECO:0000256" key="1">
    <source>
        <dbReference type="SAM" id="MobiDB-lite"/>
    </source>
</evidence>
<feature type="compositionally biased region" description="Polar residues" evidence="1">
    <location>
        <begin position="26"/>
        <end position="40"/>
    </location>
</feature>
<dbReference type="EMBL" id="AMCI01000263">
    <property type="protein sequence ID" value="EJX10053.1"/>
    <property type="molecule type" value="Genomic_DNA"/>
</dbReference>
<gene>
    <name evidence="2" type="ORF">EVA_01830</name>
</gene>
<sequence length="80" mass="9218">MLHQVANKQQRKAVLRIRYLPPSRLATDSTDPQRSTNAFSRQAKHGGYSGNLGSYGSYRLKRKAQDKHFIGNNLYFHIEK</sequence>